<keyword evidence="2" id="KW-1185">Reference proteome</keyword>
<accession>A0ACC1P5X6</accession>
<sequence length="461" mass="51992">MSRRQWRSWDAPPGAKPLWETEFDKNSWEEVKLKHNLNIEAIPYNERLSMLLPLYIPTVAAFKDIASTSAFVGFDTESVPHCYKTTDVGLALLPEANTPIPIREGDPYLSNFVRDHKVEAVSFKIKGRYDDVRSRAQARALIPGSRYLHQSLEHLHFGTECFVDIEELEAALANRIEQFRRAAPGKQLVLVGLSLQNDLQRLCLEFPGIIRFFSRWIDLSTLIKAESSIPTTPNTGLGTALKVFGYPHADTGFDRTHQAANDAIRTLAVLYGLLDPQNVESLVLRPYNFVGIEVRPKVNYLRFQPYRAFLHVDGNCLPPSIDSAQRLALAVQEFNPIAVAADCSNVSDIREPRSSSSIHTSRRTYGCVCFEDDQALEYFIYAFNGKKYGEVVLTVVRAQSYQRVHKEIEDGKDVEASSHETLSAEDESSEQSTHVLDIGSSDNRIDISAKEQLSGKKRRSW</sequence>
<comment type="caution">
    <text evidence="1">The sequence shown here is derived from an EMBL/GenBank/DDBJ whole genome shotgun (WGS) entry which is preliminary data.</text>
</comment>
<protein>
    <submittedName>
        <fullName evidence="1">Uncharacterized protein</fullName>
    </submittedName>
</protein>
<evidence type="ECO:0000313" key="1">
    <source>
        <dbReference type="EMBL" id="KAJ2986332.1"/>
    </source>
</evidence>
<gene>
    <name evidence="1" type="ORF">NUW58_g5076</name>
</gene>
<proteinExistence type="predicted"/>
<dbReference type="Proteomes" id="UP001143856">
    <property type="component" value="Unassembled WGS sequence"/>
</dbReference>
<dbReference type="EMBL" id="JAPDGR010000961">
    <property type="protein sequence ID" value="KAJ2986332.1"/>
    <property type="molecule type" value="Genomic_DNA"/>
</dbReference>
<organism evidence="1 2">
    <name type="scientific">Xylaria curta</name>
    <dbReference type="NCBI Taxonomy" id="42375"/>
    <lineage>
        <taxon>Eukaryota</taxon>
        <taxon>Fungi</taxon>
        <taxon>Dikarya</taxon>
        <taxon>Ascomycota</taxon>
        <taxon>Pezizomycotina</taxon>
        <taxon>Sordariomycetes</taxon>
        <taxon>Xylariomycetidae</taxon>
        <taxon>Xylariales</taxon>
        <taxon>Xylariaceae</taxon>
        <taxon>Xylaria</taxon>
    </lineage>
</organism>
<name>A0ACC1P5X6_9PEZI</name>
<evidence type="ECO:0000313" key="2">
    <source>
        <dbReference type="Proteomes" id="UP001143856"/>
    </source>
</evidence>
<reference evidence="1" key="1">
    <citation type="submission" date="2022-10" db="EMBL/GenBank/DDBJ databases">
        <title>Genome Sequence of Xylaria curta.</title>
        <authorList>
            <person name="Buettner E."/>
        </authorList>
    </citation>
    <scope>NUCLEOTIDE SEQUENCE</scope>
    <source>
        <strain evidence="1">Babe10</strain>
    </source>
</reference>